<dbReference type="PANTHER" id="PTHR33592">
    <property type="entry name" value="TRANSMEMBRANE PROTEIN"/>
    <property type="match status" value="1"/>
</dbReference>
<dbReference type="AlphaFoldDB" id="A0A2Z7DCK1"/>
<evidence type="ECO:0000313" key="2">
    <source>
        <dbReference type="EMBL" id="KZV57362.1"/>
    </source>
</evidence>
<organism evidence="2 3">
    <name type="scientific">Dorcoceras hygrometricum</name>
    <dbReference type="NCBI Taxonomy" id="472368"/>
    <lineage>
        <taxon>Eukaryota</taxon>
        <taxon>Viridiplantae</taxon>
        <taxon>Streptophyta</taxon>
        <taxon>Embryophyta</taxon>
        <taxon>Tracheophyta</taxon>
        <taxon>Spermatophyta</taxon>
        <taxon>Magnoliopsida</taxon>
        <taxon>eudicotyledons</taxon>
        <taxon>Gunneridae</taxon>
        <taxon>Pentapetalae</taxon>
        <taxon>asterids</taxon>
        <taxon>lamiids</taxon>
        <taxon>Lamiales</taxon>
        <taxon>Gesneriaceae</taxon>
        <taxon>Didymocarpoideae</taxon>
        <taxon>Trichosporeae</taxon>
        <taxon>Loxocarpinae</taxon>
        <taxon>Dorcoceras</taxon>
    </lineage>
</organism>
<dbReference type="Proteomes" id="UP000250235">
    <property type="component" value="Unassembled WGS sequence"/>
</dbReference>
<feature type="chain" id="PRO_5016455754" evidence="1">
    <location>
        <begin position="32"/>
        <end position="113"/>
    </location>
</feature>
<dbReference type="OrthoDB" id="976687at2759"/>
<proteinExistence type="predicted"/>
<dbReference type="PANTHER" id="PTHR33592:SF10">
    <property type="entry name" value="TRANSMEMBRANE PROTEIN"/>
    <property type="match status" value="1"/>
</dbReference>
<keyword evidence="1" id="KW-0732">Signal</keyword>
<evidence type="ECO:0000256" key="1">
    <source>
        <dbReference type="SAM" id="SignalP"/>
    </source>
</evidence>
<protein>
    <submittedName>
        <fullName evidence="2">Uncharacterized protein</fullName>
    </submittedName>
</protein>
<sequence length="113" mass="12126">MNLSKKTKSLSNFHLCFFICILIITLHPANGMRPLGDMRRSLQVLLQASLPRGQVPTSGASPCTYIRAGGSGKCTLEEKHFAGGGVARALPSPYLTHIQKFVVAAASSRNEVS</sequence>
<name>A0A2Z7DCK1_9LAMI</name>
<keyword evidence="3" id="KW-1185">Reference proteome</keyword>
<evidence type="ECO:0000313" key="3">
    <source>
        <dbReference type="Proteomes" id="UP000250235"/>
    </source>
</evidence>
<feature type="signal peptide" evidence="1">
    <location>
        <begin position="1"/>
        <end position="31"/>
    </location>
</feature>
<reference evidence="2 3" key="1">
    <citation type="journal article" date="2015" name="Proc. Natl. Acad. Sci. U.S.A.">
        <title>The resurrection genome of Boea hygrometrica: A blueprint for survival of dehydration.</title>
        <authorList>
            <person name="Xiao L."/>
            <person name="Yang G."/>
            <person name="Zhang L."/>
            <person name="Yang X."/>
            <person name="Zhao S."/>
            <person name="Ji Z."/>
            <person name="Zhou Q."/>
            <person name="Hu M."/>
            <person name="Wang Y."/>
            <person name="Chen M."/>
            <person name="Xu Y."/>
            <person name="Jin H."/>
            <person name="Xiao X."/>
            <person name="Hu G."/>
            <person name="Bao F."/>
            <person name="Hu Y."/>
            <person name="Wan P."/>
            <person name="Li L."/>
            <person name="Deng X."/>
            <person name="Kuang T."/>
            <person name="Xiang C."/>
            <person name="Zhu J.K."/>
            <person name="Oliver M.J."/>
            <person name="He Y."/>
        </authorList>
    </citation>
    <scope>NUCLEOTIDE SEQUENCE [LARGE SCALE GENOMIC DNA]</scope>
    <source>
        <strain evidence="3">cv. XS01</strain>
    </source>
</reference>
<dbReference type="EMBL" id="KQ987315">
    <property type="protein sequence ID" value="KZV57362.1"/>
    <property type="molecule type" value="Genomic_DNA"/>
</dbReference>
<accession>A0A2Z7DCK1</accession>
<gene>
    <name evidence="2" type="ORF">F511_27373</name>
</gene>